<feature type="compositionally biased region" description="Low complexity" evidence="1">
    <location>
        <begin position="521"/>
        <end position="538"/>
    </location>
</feature>
<feature type="compositionally biased region" description="Basic and acidic residues" evidence="1">
    <location>
        <begin position="662"/>
        <end position="682"/>
    </location>
</feature>
<organism evidence="3 4">
    <name type="scientific">Fragilariopsis cylindrus CCMP1102</name>
    <dbReference type="NCBI Taxonomy" id="635003"/>
    <lineage>
        <taxon>Eukaryota</taxon>
        <taxon>Sar</taxon>
        <taxon>Stramenopiles</taxon>
        <taxon>Ochrophyta</taxon>
        <taxon>Bacillariophyta</taxon>
        <taxon>Bacillariophyceae</taxon>
        <taxon>Bacillariophycidae</taxon>
        <taxon>Bacillariales</taxon>
        <taxon>Bacillariaceae</taxon>
        <taxon>Fragilariopsis</taxon>
    </lineage>
</organism>
<proteinExistence type="predicted"/>
<keyword evidence="4" id="KW-1185">Reference proteome</keyword>
<accession>A0A1E7ERS9</accession>
<evidence type="ECO:0000313" key="4">
    <source>
        <dbReference type="Proteomes" id="UP000095751"/>
    </source>
</evidence>
<feature type="compositionally biased region" description="Polar residues" evidence="1">
    <location>
        <begin position="643"/>
        <end position="658"/>
    </location>
</feature>
<keyword evidence="2" id="KW-1133">Transmembrane helix</keyword>
<feature type="transmembrane region" description="Helical" evidence="2">
    <location>
        <begin position="317"/>
        <end position="338"/>
    </location>
</feature>
<dbReference type="OrthoDB" id="38405at2759"/>
<evidence type="ECO:0000256" key="2">
    <source>
        <dbReference type="SAM" id="Phobius"/>
    </source>
</evidence>
<dbReference type="SUPFAM" id="SSF52540">
    <property type="entry name" value="P-loop containing nucleoside triphosphate hydrolases"/>
    <property type="match status" value="1"/>
</dbReference>
<feature type="compositionally biased region" description="Basic residues" evidence="1">
    <location>
        <begin position="507"/>
        <end position="520"/>
    </location>
</feature>
<feature type="compositionally biased region" description="Basic and acidic residues" evidence="1">
    <location>
        <begin position="549"/>
        <end position="567"/>
    </location>
</feature>
<reference evidence="3 4" key="1">
    <citation type="submission" date="2016-09" db="EMBL/GenBank/DDBJ databases">
        <title>Extensive genetic diversity and differential bi-allelic expression allows diatom success in the polar Southern Ocean.</title>
        <authorList>
            <consortium name="DOE Joint Genome Institute"/>
            <person name="Mock T."/>
            <person name="Otillar R.P."/>
            <person name="Strauss J."/>
            <person name="Dupont C."/>
            <person name="Frickenhaus S."/>
            <person name="Maumus F."/>
            <person name="Mcmullan M."/>
            <person name="Sanges R."/>
            <person name="Schmutz J."/>
            <person name="Toseland A."/>
            <person name="Valas R."/>
            <person name="Veluchamy A."/>
            <person name="Ward B.J."/>
            <person name="Allen A."/>
            <person name="Barry K."/>
            <person name="Falciatore A."/>
            <person name="Ferrante M."/>
            <person name="Fortunato A.E."/>
            <person name="Gloeckner G."/>
            <person name="Gruber A."/>
            <person name="Hipkin R."/>
            <person name="Janech M."/>
            <person name="Kroth P."/>
            <person name="Leese F."/>
            <person name="Lindquist E."/>
            <person name="Lyon B.R."/>
            <person name="Martin J."/>
            <person name="Mayer C."/>
            <person name="Parker M."/>
            <person name="Quesneville H."/>
            <person name="Raymond J."/>
            <person name="Uhlig C."/>
            <person name="Valentin K.U."/>
            <person name="Worden A.Z."/>
            <person name="Armbrust E.V."/>
            <person name="Bowler C."/>
            <person name="Green B."/>
            <person name="Moulton V."/>
            <person name="Van Oosterhout C."/>
            <person name="Grigoriev I."/>
        </authorList>
    </citation>
    <scope>NUCLEOTIDE SEQUENCE [LARGE SCALE GENOMIC DNA]</scope>
    <source>
        <strain evidence="3 4">CCMP1102</strain>
    </source>
</reference>
<dbReference type="EMBL" id="KV784379">
    <property type="protein sequence ID" value="OEU08537.1"/>
    <property type="molecule type" value="Genomic_DNA"/>
</dbReference>
<dbReference type="AlphaFoldDB" id="A0A1E7ERS9"/>
<dbReference type="Gene3D" id="3.40.50.300">
    <property type="entry name" value="P-loop containing nucleotide triphosphate hydrolases"/>
    <property type="match status" value="1"/>
</dbReference>
<feature type="compositionally biased region" description="Basic and acidic residues" evidence="1">
    <location>
        <begin position="492"/>
        <end position="506"/>
    </location>
</feature>
<keyword evidence="2" id="KW-0812">Transmembrane</keyword>
<feature type="compositionally biased region" description="Low complexity" evidence="1">
    <location>
        <begin position="691"/>
        <end position="706"/>
    </location>
</feature>
<feature type="transmembrane region" description="Helical" evidence="2">
    <location>
        <begin position="288"/>
        <end position="311"/>
    </location>
</feature>
<gene>
    <name evidence="3" type="ORF">FRACYDRAFT_249428</name>
</gene>
<evidence type="ECO:0008006" key="5">
    <source>
        <dbReference type="Google" id="ProtNLM"/>
    </source>
</evidence>
<feature type="compositionally biased region" description="Low complexity" evidence="1">
    <location>
        <begin position="578"/>
        <end position="594"/>
    </location>
</feature>
<feature type="transmembrane region" description="Helical" evidence="2">
    <location>
        <begin position="345"/>
        <end position="364"/>
    </location>
</feature>
<feature type="transmembrane region" description="Helical" evidence="2">
    <location>
        <begin position="405"/>
        <end position="426"/>
    </location>
</feature>
<evidence type="ECO:0000256" key="1">
    <source>
        <dbReference type="SAM" id="MobiDB-lite"/>
    </source>
</evidence>
<sequence>MTLTVCVGSSGSGKTTFLNDVHKSHKCTYIRQYHNLRPFIAVSAIPNFDPTKLPYWDIYMTEKKAHNIIVGGTIAGQFMAGLSGGQRKLLLFELIFQRTLQQDNLLIVLDEPFAGVTDDFVPFIVERLNEMRKAHNILLVTNDHVNTLKKMADNTVTVSAIDRSTVKINGKEGVDRELALLAMSIGDAYQHTASNKDLKFFRDVEFSKQGGILTVVVFVVFTYGLFLLMFWDSEEGSEALVLIAGGLITYLCVNPYFLQLVDWRIFMMEEAEALLHSSKTMNKTLKTLLTLGLLFVITLVQFGCMEAVLGTLTTVEFFIAILFDNLSLSIMFICLGLYTDLSDQAVQIFGTLPFLFMIFFSTTFSPGAGVRGMKELRYLFSRFYLWCMLPDDVVEMEECPESNTLLYLVLASLFTPFCFVVAKLGMSFYANRHQSKGKATQRESMKTLEFAELQLELFGEKSLKNLKDLGSSVSNENLQKLAETLSGGRGTGDAESKISKNDNKKGDKNRKRSKISKKGSKSASPSFSSTDSTSPSIAMTETGGTVGRTESKIGKNDNKKGDKDRKSNKSKIGKKGSKSASPSFSPTDSISPSTAMPETEGTVGRTESKVSRNDNKKGDKDRKSNKSKISKKGSKSASPSFSPTDSTLSTAMPVTVSTVGRAESKVTKNDNKKGDKDSESNRSKISKKGSKSASPSFSPSDSTSPSTTAMPVALTTVVRAVK</sequence>
<feature type="compositionally biased region" description="Basic residues" evidence="1">
    <location>
        <begin position="568"/>
        <end position="577"/>
    </location>
</feature>
<feature type="region of interest" description="Disordered" evidence="1">
    <location>
        <begin position="483"/>
        <end position="722"/>
    </location>
</feature>
<name>A0A1E7ERS9_9STRA</name>
<dbReference type="InParanoid" id="A0A1E7ERS9"/>
<dbReference type="KEGG" id="fcy:FRACYDRAFT_249428"/>
<keyword evidence="2" id="KW-0472">Membrane</keyword>
<feature type="compositionally biased region" description="Basic and acidic residues" evidence="1">
    <location>
        <begin position="606"/>
        <end position="624"/>
    </location>
</feature>
<feature type="compositionally biased region" description="Basic residues" evidence="1">
    <location>
        <begin position="625"/>
        <end position="634"/>
    </location>
</feature>
<dbReference type="InterPro" id="IPR027417">
    <property type="entry name" value="P-loop_NTPase"/>
</dbReference>
<feature type="transmembrane region" description="Helical" evidence="2">
    <location>
        <begin position="237"/>
        <end position="258"/>
    </location>
</feature>
<feature type="transmembrane region" description="Helical" evidence="2">
    <location>
        <begin position="211"/>
        <end position="231"/>
    </location>
</feature>
<protein>
    <recommendedName>
        <fullName evidence="5">P-loop containing nucleoside triphosphate hydrolase protein</fullName>
    </recommendedName>
</protein>
<evidence type="ECO:0000313" key="3">
    <source>
        <dbReference type="EMBL" id="OEU08537.1"/>
    </source>
</evidence>
<dbReference type="Proteomes" id="UP000095751">
    <property type="component" value="Unassembled WGS sequence"/>
</dbReference>